<feature type="signal peptide" evidence="1">
    <location>
        <begin position="1"/>
        <end position="21"/>
    </location>
</feature>
<evidence type="ECO:0000313" key="3">
    <source>
        <dbReference type="Proteomes" id="UP001142291"/>
    </source>
</evidence>
<dbReference type="Proteomes" id="UP001142291">
    <property type="component" value="Unassembled WGS sequence"/>
</dbReference>
<protein>
    <recommendedName>
        <fullName evidence="4">Shikimate kinase</fullName>
    </recommendedName>
</protein>
<sequence length="149" mass="16039">MSARIVVFGAMGHALVGAALAARARAVFTDGDAIRPAVVPGISMREMRLRGVISALGAPDAVVGIERVSRPERDWLRSAVPSIVFVQLVPMPGEQPAPRRRRRCQRIEPDESPIDALLSDERGVRIADDAGLDQVVARIVAALESQSLR</sequence>
<keyword evidence="3" id="KW-1185">Reference proteome</keyword>
<dbReference type="AlphaFoldDB" id="A0A9W6HLS2"/>
<dbReference type="EMBL" id="BSER01000009">
    <property type="protein sequence ID" value="GLJ95512.1"/>
    <property type="molecule type" value="Genomic_DNA"/>
</dbReference>
<gene>
    <name evidence="2" type="ORF">GCM10017591_15750</name>
</gene>
<evidence type="ECO:0008006" key="4">
    <source>
        <dbReference type="Google" id="ProtNLM"/>
    </source>
</evidence>
<evidence type="ECO:0000313" key="2">
    <source>
        <dbReference type="EMBL" id="GLJ95512.1"/>
    </source>
</evidence>
<reference evidence="2" key="1">
    <citation type="journal article" date="2014" name="Int. J. Syst. Evol. Microbiol.">
        <title>Complete genome sequence of Corynebacterium casei LMG S-19264T (=DSM 44701T), isolated from a smear-ripened cheese.</title>
        <authorList>
            <consortium name="US DOE Joint Genome Institute (JGI-PGF)"/>
            <person name="Walter F."/>
            <person name="Albersmeier A."/>
            <person name="Kalinowski J."/>
            <person name="Ruckert C."/>
        </authorList>
    </citation>
    <scope>NUCLEOTIDE SEQUENCE</scope>
    <source>
        <strain evidence="2">VKM Ac-1940</strain>
    </source>
</reference>
<organism evidence="2 3">
    <name type="scientific">Microbacterium dextranolyticum</name>
    <dbReference type="NCBI Taxonomy" id="36806"/>
    <lineage>
        <taxon>Bacteria</taxon>
        <taxon>Bacillati</taxon>
        <taxon>Actinomycetota</taxon>
        <taxon>Actinomycetes</taxon>
        <taxon>Micrococcales</taxon>
        <taxon>Microbacteriaceae</taxon>
        <taxon>Microbacterium</taxon>
    </lineage>
</organism>
<proteinExistence type="predicted"/>
<accession>A0A9W6HLS2</accession>
<feature type="chain" id="PRO_5040901826" description="Shikimate kinase" evidence="1">
    <location>
        <begin position="22"/>
        <end position="149"/>
    </location>
</feature>
<reference evidence="2" key="2">
    <citation type="submission" date="2023-01" db="EMBL/GenBank/DDBJ databases">
        <authorList>
            <person name="Sun Q."/>
            <person name="Evtushenko L."/>
        </authorList>
    </citation>
    <scope>NUCLEOTIDE SEQUENCE</scope>
    <source>
        <strain evidence="2">VKM Ac-1940</strain>
    </source>
</reference>
<keyword evidence="1" id="KW-0732">Signal</keyword>
<comment type="caution">
    <text evidence="2">The sequence shown here is derived from an EMBL/GenBank/DDBJ whole genome shotgun (WGS) entry which is preliminary data.</text>
</comment>
<evidence type="ECO:0000256" key="1">
    <source>
        <dbReference type="SAM" id="SignalP"/>
    </source>
</evidence>
<dbReference type="RefSeq" id="WP_204963985.1">
    <property type="nucleotide sequence ID" value="NZ_BAAAUR010000001.1"/>
</dbReference>
<name>A0A9W6HLS2_9MICO</name>